<evidence type="ECO:0000313" key="2">
    <source>
        <dbReference type="Proteomes" id="UP000887578"/>
    </source>
</evidence>
<evidence type="ECO:0000313" key="3">
    <source>
        <dbReference type="WBParaSite" id="PDA_v2.g24663.t1"/>
    </source>
</evidence>
<proteinExistence type="predicted"/>
<keyword evidence="2" id="KW-1185">Reference proteome</keyword>
<dbReference type="InterPro" id="IPR011024">
    <property type="entry name" value="G_crystallin-like"/>
</dbReference>
<dbReference type="SUPFAM" id="SSF49695">
    <property type="entry name" value="gamma-Crystallin-like"/>
    <property type="match status" value="1"/>
</dbReference>
<dbReference type="Proteomes" id="UP000887578">
    <property type="component" value="Unplaced"/>
</dbReference>
<name>A0A914Q0K8_9BILA</name>
<feature type="signal peptide" evidence="1">
    <location>
        <begin position="1"/>
        <end position="19"/>
    </location>
</feature>
<dbReference type="WBParaSite" id="PDA_v2.g24663.t1">
    <property type="protein sequence ID" value="PDA_v2.g24663.t1"/>
    <property type="gene ID" value="PDA_v2.g24663"/>
</dbReference>
<keyword evidence="1" id="KW-0732">Signal</keyword>
<sequence length="109" mass="12066">MKPVLTLLFFTILVAVTYAGRFHLYENIDQQGNRIALDIPQGCSNSVRDYHFNDMASSINTYGQCLILCADANCQGRCVKFSAGNDNQCQHSNFGACQFNDQASSVKNC</sequence>
<dbReference type="AlphaFoldDB" id="A0A914Q0K8"/>
<protein>
    <submittedName>
        <fullName evidence="3">Uncharacterized protein</fullName>
    </submittedName>
</protein>
<organism evidence="2 3">
    <name type="scientific">Panagrolaimus davidi</name>
    <dbReference type="NCBI Taxonomy" id="227884"/>
    <lineage>
        <taxon>Eukaryota</taxon>
        <taxon>Metazoa</taxon>
        <taxon>Ecdysozoa</taxon>
        <taxon>Nematoda</taxon>
        <taxon>Chromadorea</taxon>
        <taxon>Rhabditida</taxon>
        <taxon>Tylenchina</taxon>
        <taxon>Panagrolaimomorpha</taxon>
        <taxon>Panagrolaimoidea</taxon>
        <taxon>Panagrolaimidae</taxon>
        <taxon>Panagrolaimus</taxon>
    </lineage>
</organism>
<evidence type="ECO:0000256" key="1">
    <source>
        <dbReference type="SAM" id="SignalP"/>
    </source>
</evidence>
<feature type="chain" id="PRO_5037019137" evidence="1">
    <location>
        <begin position="20"/>
        <end position="109"/>
    </location>
</feature>
<dbReference type="Gene3D" id="2.60.20.10">
    <property type="entry name" value="Crystallins"/>
    <property type="match status" value="1"/>
</dbReference>
<reference evidence="3" key="1">
    <citation type="submission" date="2022-11" db="UniProtKB">
        <authorList>
            <consortium name="WormBaseParasite"/>
        </authorList>
    </citation>
    <scope>IDENTIFICATION</scope>
</reference>
<accession>A0A914Q0K8</accession>